<feature type="domain" description="Endonuclease/exonuclease/phosphatase" evidence="1">
    <location>
        <begin position="127"/>
        <end position="242"/>
    </location>
</feature>
<dbReference type="EMBL" id="LRGB01002361">
    <property type="protein sequence ID" value="KZS08091.1"/>
    <property type="molecule type" value="Genomic_DNA"/>
</dbReference>
<dbReference type="AlphaFoldDB" id="A0A164QVC3"/>
<evidence type="ECO:0000259" key="1">
    <source>
        <dbReference type="Pfam" id="PF14529"/>
    </source>
</evidence>
<reference evidence="2 3" key="1">
    <citation type="submission" date="2016-03" db="EMBL/GenBank/DDBJ databases">
        <title>EvidentialGene: Evidence-directed Construction of Genes on Genomes.</title>
        <authorList>
            <person name="Gilbert D.G."/>
            <person name="Choi J.-H."/>
            <person name="Mockaitis K."/>
            <person name="Colbourne J."/>
            <person name="Pfrender M."/>
        </authorList>
    </citation>
    <scope>NUCLEOTIDE SEQUENCE [LARGE SCALE GENOMIC DNA]</scope>
    <source>
        <strain evidence="2 3">Xinb3</strain>
        <tissue evidence="2">Complete organism</tissue>
    </source>
</reference>
<name>A0A164QVC3_9CRUS</name>
<dbReference type="Pfam" id="PF14529">
    <property type="entry name" value="Exo_endo_phos_2"/>
    <property type="match status" value="1"/>
</dbReference>
<evidence type="ECO:0000313" key="3">
    <source>
        <dbReference type="Proteomes" id="UP000076858"/>
    </source>
</evidence>
<protein>
    <recommendedName>
        <fullName evidence="1">Endonuclease/exonuclease/phosphatase domain-containing protein</fullName>
    </recommendedName>
</protein>
<dbReference type="PANTHER" id="PTHR33273">
    <property type="entry name" value="DOMAIN-CONTAINING PROTEIN, PUTATIVE-RELATED"/>
    <property type="match status" value="1"/>
</dbReference>
<comment type="caution">
    <text evidence="2">The sequence shown here is derived from an EMBL/GenBank/DDBJ whole genome shotgun (WGS) entry which is preliminary data.</text>
</comment>
<proteinExistence type="predicted"/>
<dbReference type="SUPFAM" id="SSF56219">
    <property type="entry name" value="DNase I-like"/>
    <property type="match status" value="1"/>
</dbReference>
<dbReference type="Gene3D" id="3.60.10.10">
    <property type="entry name" value="Endonuclease/exonuclease/phosphatase"/>
    <property type="match status" value="1"/>
</dbReference>
<dbReference type="InterPro" id="IPR005135">
    <property type="entry name" value="Endo/exonuclease/phosphatase"/>
</dbReference>
<dbReference type="PANTHER" id="PTHR33273:SF4">
    <property type="entry name" value="ENDONUCLEASE_EXONUCLEASE_PHOSPHATASE DOMAIN-CONTAINING PROTEIN"/>
    <property type="match status" value="1"/>
</dbReference>
<gene>
    <name evidence="2" type="ORF">APZ42_028048</name>
</gene>
<accession>A0A164QVC3</accession>
<dbReference type="GO" id="GO:0003824">
    <property type="term" value="F:catalytic activity"/>
    <property type="evidence" value="ECO:0007669"/>
    <property type="project" value="InterPro"/>
</dbReference>
<evidence type="ECO:0000313" key="2">
    <source>
        <dbReference type="EMBL" id="KZS08091.1"/>
    </source>
</evidence>
<sequence>MAFFSSVSAPFRGSMGKIGSIVQTCDEISVGTRLVTDRVLRTVVAEVAALLNSRPLTHLSMDPDDPDPLTPNHFLNGGARPYTPLKKRWCVALLVKKDLQMARIPVKQFLKSKIVDVSVTISTKTKIYIYSIYCPDGNESILNLLHYLSGRTNHCIIGGDFNGHSPRWFNSHLSNKIGREISNFLTNSDNFTLLTPKNLPTRIDSVTMKKSTLDLTIMSTQLALCSSIKLGPYLGSDHLPIVFRLLTKEKIIKQKIQLKWKFKEKEWPKWNESITRKLAEKKYMESGNPKLAFSIFHESVLES</sequence>
<dbReference type="Proteomes" id="UP000076858">
    <property type="component" value="Unassembled WGS sequence"/>
</dbReference>
<organism evidence="2 3">
    <name type="scientific">Daphnia magna</name>
    <dbReference type="NCBI Taxonomy" id="35525"/>
    <lineage>
        <taxon>Eukaryota</taxon>
        <taxon>Metazoa</taxon>
        <taxon>Ecdysozoa</taxon>
        <taxon>Arthropoda</taxon>
        <taxon>Crustacea</taxon>
        <taxon>Branchiopoda</taxon>
        <taxon>Diplostraca</taxon>
        <taxon>Cladocera</taxon>
        <taxon>Anomopoda</taxon>
        <taxon>Daphniidae</taxon>
        <taxon>Daphnia</taxon>
    </lineage>
</organism>
<dbReference type="InterPro" id="IPR036691">
    <property type="entry name" value="Endo/exonu/phosph_ase_sf"/>
</dbReference>
<keyword evidence="3" id="KW-1185">Reference proteome</keyword>